<proteinExistence type="predicted"/>
<dbReference type="Proteomes" id="UP000681162">
    <property type="component" value="Unassembled WGS sequence"/>
</dbReference>
<keyword evidence="2" id="KW-1185">Reference proteome</keyword>
<dbReference type="RefSeq" id="WP_212941361.1">
    <property type="nucleotide sequence ID" value="NZ_BORR01000015.1"/>
</dbReference>
<evidence type="ECO:0000313" key="1">
    <source>
        <dbReference type="EMBL" id="GIO38843.1"/>
    </source>
</evidence>
<name>A0A919XWD0_9BACL</name>
<reference evidence="1 2" key="1">
    <citation type="submission" date="2021-03" db="EMBL/GenBank/DDBJ databases">
        <title>Antimicrobial resistance genes in bacteria isolated from Japanese honey, and their potential for conferring macrolide and lincosamide resistance in the American foulbrood pathogen Paenibacillus larvae.</title>
        <authorList>
            <person name="Okamoto M."/>
            <person name="Kumagai M."/>
            <person name="Kanamori H."/>
            <person name="Takamatsu D."/>
        </authorList>
    </citation>
    <scope>NUCLEOTIDE SEQUENCE [LARGE SCALE GENOMIC DNA]</scope>
    <source>
        <strain evidence="1 2">J41TS12</strain>
    </source>
</reference>
<organism evidence="1 2">
    <name type="scientific">Paenibacillus antibioticophila</name>
    <dbReference type="NCBI Taxonomy" id="1274374"/>
    <lineage>
        <taxon>Bacteria</taxon>
        <taxon>Bacillati</taxon>
        <taxon>Bacillota</taxon>
        <taxon>Bacilli</taxon>
        <taxon>Bacillales</taxon>
        <taxon>Paenibacillaceae</taxon>
        <taxon>Paenibacillus</taxon>
    </lineage>
</organism>
<dbReference type="AlphaFoldDB" id="A0A919XWD0"/>
<sequence length="141" mass="15652">MGQFLHALAGLSVKIKHVFTKPSRGLQGADKYFEGNIETRSVPSVPISNTAPARGSIFNGPALKQPDPKLVSTDRTLLTQKYRNFTGHYDPKTRKLTISKWMNRRSGGKELRVIHSEYILAPITQADLKNYVSLAATGRSQ</sequence>
<accession>A0A919XWD0</accession>
<comment type="caution">
    <text evidence="1">The sequence shown here is derived from an EMBL/GenBank/DDBJ whole genome shotgun (WGS) entry which is preliminary data.</text>
</comment>
<dbReference type="EMBL" id="BORR01000015">
    <property type="protein sequence ID" value="GIO38843.1"/>
    <property type="molecule type" value="Genomic_DNA"/>
</dbReference>
<gene>
    <name evidence="1" type="ORF">J41TS12_37040</name>
</gene>
<protein>
    <submittedName>
        <fullName evidence="1">Uncharacterized protein</fullName>
    </submittedName>
</protein>
<evidence type="ECO:0000313" key="2">
    <source>
        <dbReference type="Proteomes" id="UP000681162"/>
    </source>
</evidence>